<dbReference type="Proteomes" id="UP001056610">
    <property type="component" value="Chromosome"/>
</dbReference>
<dbReference type="RefSeq" id="WP_219067061.1">
    <property type="nucleotide sequence ID" value="NZ_CAJUXY010000014.1"/>
</dbReference>
<accession>A0ABY4QLQ5</accession>
<dbReference type="EMBL" id="CP097320">
    <property type="protein sequence ID" value="UQX10585.1"/>
    <property type="molecule type" value="Genomic_DNA"/>
</dbReference>
<proteinExistence type="predicted"/>
<sequence>MPLPALEDIAAHTGSTEPIEGVTRIETSPRQKATPVIMEMMHSVYPHDQVFGDYCTVSACIDCPPEELFAYMADTRCLEEWTYSLRGFTETDEPGLWLAYDRLGSETKIYTRTVANEQARTVDYHCAWDQRKHLWMIYLMRVIDAQTVFDKPGSVVLWTNCHHPFYDHNPYPDAAPPHRTIWVGDFWDMFGAGHLLELNTLKAIAEYRHRNRLPVTPDWMRKTRHGHSG</sequence>
<evidence type="ECO:0000313" key="1">
    <source>
        <dbReference type="EMBL" id="UQX10585.1"/>
    </source>
</evidence>
<organism evidence="1 2">
    <name type="scientific">Candidatus Mycobacterium methanotrophicum</name>
    <dbReference type="NCBI Taxonomy" id="2943498"/>
    <lineage>
        <taxon>Bacteria</taxon>
        <taxon>Bacillati</taxon>
        <taxon>Actinomycetota</taxon>
        <taxon>Actinomycetes</taxon>
        <taxon>Mycobacteriales</taxon>
        <taxon>Mycobacteriaceae</taxon>
        <taxon>Mycobacterium</taxon>
    </lineage>
</organism>
<keyword evidence="2" id="KW-1185">Reference proteome</keyword>
<reference evidence="1" key="1">
    <citation type="submission" date="2022-05" db="EMBL/GenBank/DDBJ databases">
        <title>A methanotrophic Mycobacterium dominates a cave microbial ecosystem.</title>
        <authorList>
            <person name="Van Spanning R.J.M."/>
            <person name="Guan Q."/>
            <person name="Melkonian C."/>
            <person name="Gallant J."/>
            <person name="Polerecky L."/>
            <person name="Flot J.-F."/>
            <person name="Brandt B.W."/>
            <person name="Braster M."/>
            <person name="Iturbe Espinoza P."/>
            <person name="Aerts J."/>
            <person name="Meima-Franke M."/>
            <person name="Piersma S.R."/>
            <person name="Bunduc C."/>
            <person name="Ummels R."/>
            <person name="Pain A."/>
            <person name="Fleming E.J."/>
            <person name="van der Wel N."/>
            <person name="Gherman V.D."/>
            <person name="Sarbu S.M."/>
            <person name="Bodelier P.L.E."/>
            <person name="Bitter W."/>
        </authorList>
    </citation>
    <scope>NUCLEOTIDE SEQUENCE</scope>
    <source>
        <strain evidence="1">Sulfur Cave</strain>
    </source>
</reference>
<gene>
    <name evidence="1" type="ORF">M5I08_21485</name>
</gene>
<evidence type="ECO:0000313" key="2">
    <source>
        <dbReference type="Proteomes" id="UP001056610"/>
    </source>
</evidence>
<protein>
    <submittedName>
        <fullName evidence="1">SRPBCC family protein</fullName>
    </submittedName>
</protein>
<name>A0ABY4QLQ5_9MYCO</name>